<dbReference type="Proteomes" id="UP000054166">
    <property type="component" value="Unassembled WGS sequence"/>
</dbReference>
<accession>A0A0C3EW02</accession>
<organism evidence="1 2">
    <name type="scientific">Piloderma croceum (strain F 1598)</name>
    <dbReference type="NCBI Taxonomy" id="765440"/>
    <lineage>
        <taxon>Eukaryota</taxon>
        <taxon>Fungi</taxon>
        <taxon>Dikarya</taxon>
        <taxon>Basidiomycota</taxon>
        <taxon>Agaricomycotina</taxon>
        <taxon>Agaricomycetes</taxon>
        <taxon>Agaricomycetidae</taxon>
        <taxon>Atheliales</taxon>
        <taxon>Atheliaceae</taxon>
        <taxon>Piloderma</taxon>
    </lineage>
</organism>
<proteinExistence type="predicted"/>
<sequence length="146" mass="16864">MVQIKATTTRHNIMQSDGRQDLFCRREHCSNGFVYKLSCNDISPRSTPHRPVSLILPNRQTSKWRSSKPRRKPKSNSSCSWILILSYVTHVNVQLITSKVCRCPYLSLSELMHVSIFKKGMWRWRVRVQAKCGIMFSRGRIVGAGI</sequence>
<dbReference type="EMBL" id="KN833157">
    <property type="protein sequence ID" value="KIM72159.1"/>
    <property type="molecule type" value="Genomic_DNA"/>
</dbReference>
<dbReference type="InParanoid" id="A0A0C3EW02"/>
<keyword evidence="2" id="KW-1185">Reference proteome</keyword>
<reference evidence="1 2" key="1">
    <citation type="submission" date="2014-04" db="EMBL/GenBank/DDBJ databases">
        <authorList>
            <consortium name="DOE Joint Genome Institute"/>
            <person name="Kuo A."/>
            <person name="Tarkka M."/>
            <person name="Buscot F."/>
            <person name="Kohler A."/>
            <person name="Nagy L.G."/>
            <person name="Floudas D."/>
            <person name="Copeland A."/>
            <person name="Barry K.W."/>
            <person name="Cichocki N."/>
            <person name="Veneault-Fourrey C."/>
            <person name="LaButti K."/>
            <person name="Lindquist E.A."/>
            <person name="Lipzen A."/>
            <person name="Lundell T."/>
            <person name="Morin E."/>
            <person name="Murat C."/>
            <person name="Sun H."/>
            <person name="Tunlid A."/>
            <person name="Henrissat B."/>
            <person name="Grigoriev I.V."/>
            <person name="Hibbett D.S."/>
            <person name="Martin F."/>
            <person name="Nordberg H.P."/>
            <person name="Cantor M.N."/>
            <person name="Hua S.X."/>
        </authorList>
    </citation>
    <scope>NUCLEOTIDE SEQUENCE [LARGE SCALE GENOMIC DNA]</scope>
    <source>
        <strain evidence="1 2">F 1598</strain>
    </source>
</reference>
<name>A0A0C3EW02_PILCF</name>
<evidence type="ECO:0000313" key="2">
    <source>
        <dbReference type="Proteomes" id="UP000054166"/>
    </source>
</evidence>
<dbReference type="AlphaFoldDB" id="A0A0C3EW02"/>
<evidence type="ECO:0000313" key="1">
    <source>
        <dbReference type="EMBL" id="KIM72159.1"/>
    </source>
</evidence>
<protein>
    <submittedName>
        <fullName evidence="1">Uncharacterized protein</fullName>
    </submittedName>
</protein>
<gene>
    <name evidence="1" type="ORF">PILCRDRAFT_745506</name>
</gene>
<dbReference type="HOGENOM" id="CLU_1778201_0_0_1"/>
<reference evidence="2" key="2">
    <citation type="submission" date="2015-01" db="EMBL/GenBank/DDBJ databases">
        <title>Evolutionary Origins and Diversification of the Mycorrhizal Mutualists.</title>
        <authorList>
            <consortium name="DOE Joint Genome Institute"/>
            <consortium name="Mycorrhizal Genomics Consortium"/>
            <person name="Kohler A."/>
            <person name="Kuo A."/>
            <person name="Nagy L.G."/>
            <person name="Floudas D."/>
            <person name="Copeland A."/>
            <person name="Barry K.W."/>
            <person name="Cichocki N."/>
            <person name="Veneault-Fourrey C."/>
            <person name="LaButti K."/>
            <person name="Lindquist E.A."/>
            <person name="Lipzen A."/>
            <person name="Lundell T."/>
            <person name="Morin E."/>
            <person name="Murat C."/>
            <person name="Riley R."/>
            <person name="Ohm R."/>
            <person name="Sun H."/>
            <person name="Tunlid A."/>
            <person name="Henrissat B."/>
            <person name="Grigoriev I.V."/>
            <person name="Hibbett D.S."/>
            <person name="Martin F."/>
        </authorList>
    </citation>
    <scope>NUCLEOTIDE SEQUENCE [LARGE SCALE GENOMIC DNA]</scope>
    <source>
        <strain evidence="2">F 1598</strain>
    </source>
</reference>